<feature type="transmembrane region" description="Helical" evidence="1">
    <location>
        <begin position="187"/>
        <end position="207"/>
    </location>
</feature>
<feature type="transmembrane region" description="Helical" evidence="1">
    <location>
        <begin position="25"/>
        <end position="52"/>
    </location>
</feature>
<evidence type="ECO:0000313" key="2">
    <source>
        <dbReference type="EMBL" id="AOZ72012.1"/>
    </source>
</evidence>
<proteinExistence type="predicted"/>
<evidence type="ECO:0000313" key="3">
    <source>
        <dbReference type="Proteomes" id="UP000176288"/>
    </source>
</evidence>
<dbReference type="RefSeq" id="WP_071163478.1">
    <property type="nucleotide sequence ID" value="NZ_CP017812.1"/>
</dbReference>
<keyword evidence="1" id="KW-0812">Transmembrane</keyword>
<keyword evidence="1" id="KW-0472">Membrane</keyword>
<dbReference type="EMBL" id="CP017812">
    <property type="protein sequence ID" value="AOZ72012.1"/>
    <property type="molecule type" value="Genomic_DNA"/>
</dbReference>
<feature type="transmembrane region" description="Helical" evidence="1">
    <location>
        <begin position="256"/>
        <end position="273"/>
    </location>
</feature>
<sequence length="473" mass="50312">MHNFGTTLKIFLRLESGGVHERHGLIGFLTTLAYTISAFCALTVASGTYMFVQRSHNVPTPLVQVIKDSISGSNEELLAANTQEISQVYVVLALVACTLLLLPLTGLASSAAKVGASARERTLATLRLLGLPAVNVTSLALFLALVQTLICLAVATGAWLVSLPLWQAISFQGKQIATGEMMLPWRLVAVVWLAQLAITTSATVTGLLRVHISPLGVTKRSAPKSVAIWRLFVFVAMLVAFPLISRHLMDNANTPIVIALGMIGIVALMIGAYNLVGPYALQILAFLGKSFSGPKGLIACRRIMDNPKAAWYQISSLSLLVTIAMVLTIGVTAFSGETQEPMAILIGEDLKTGALITLAFAIVLSLTLTALSQVMNVLSAAPQTRALTKMGMLPKQLNQVRAIELLLPLAFSLGSGYLLGIFLSSPLGSAAFQVSHLPVLSVMLVAFALAGGILLLLNQLQKNLLAKQIRNND</sequence>
<dbReference type="KEGG" id="avu:BK816_00795"/>
<organism evidence="2 3">
    <name type="scientific">Boudabousia tangfeifanii</name>
    <dbReference type="NCBI Taxonomy" id="1912795"/>
    <lineage>
        <taxon>Bacteria</taxon>
        <taxon>Bacillati</taxon>
        <taxon>Actinomycetota</taxon>
        <taxon>Actinomycetes</taxon>
        <taxon>Actinomycetales</taxon>
        <taxon>Actinomycetaceae</taxon>
        <taxon>Boudabousia</taxon>
    </lineage>
</organism>
<keyword evidence="3" id="KW-1185">Reference proteome</keyword>
<dbReference type="OrthoDB" id="5118998at2"/>
<reference evidence="2 3" key="1">
    <citation type="submission" date="2016-10" db="EMBL/GenBank/DDBJ databases">
        <title>Actinomyces aegypiusis sp. nov., isolated from the Aegypius monachus in Qinghai Tibet Plateau China.</title>
        <authorList>
            <person name="Wang Y."/>
        </authorList>
    </citation>
    <scope>NUCLEOTIDE SEQUENCE [LARGE SCALE GENOMIC DNA]</scope>
    <source>
        <strain evidence="2 3">VUL4_3</strain>
    </source>
</reference>
<feature type="transmembrane region" description="Helical" evidence="1">
    <location>
        <begin position="88"/>
        <end position="108"/>
    </location>
</feature>
<feature type="transmembrane region" description="Helical" evidence="1">
    <location>
        <begin position="310"/>
        <end position="334"/>
    </location>
</feature>
<feature type="transmembrane region" description="Helical" evidence="1">
    <location>
        <begin position="402"/>
        <end position="423"/>
    </location>
</feature>
<name>A0A1D9MI90_9ACTO</name>
<feature type="transmembrane region" description="Helical" evidence="1">
    <location>
        <begin position="227"/>
        <end position="244"/>
    </location>
</feature>
<evidence type="ECO:0000256" key="1">
    <source>
        <dbReference type="SAM" id="Phobius"/>
    </source>
</evidence>
<gene>
    <name evidence="2" type="ORF">BK816_00795</name>
</gene>
<keyword evidence="1" id="KW-1133">Transmembrane helix</keyword>
<dbReference type="Proteomes" id="UP000176288">
    <property type="component" value="Chromosome"/>
</dbReference>
<feature type="transmembrane region" description="Helical" evidence="1">
    <location>
        <begin position="139"/>
        <end position="166"/>
    </location>
</feature>
<evidence type="ECO:0008006" key="4">
    <source>
        <dbReference type="Google" id="ProtNLM"/>
    </source>
</evidence>
<dbReference type="STRING" id="1912795.BK816_00795"/>
<accession>A0A1D9MI90</accession>
<dbReference type="AlphaFoldDB" id="A0A1D9MI90"/>
<feature type="transmembrane region" description="Helical" evidence="1">
    <location>
        <begin position="435"/>
        <end position="457"/>
    </location>
</feature>
<protein>
    <recommendedName>
        <fullName evidence="4">ABC3 transporter permease protein domain-containing protein</fullName>
    </recommendedName>
</protein>
<feature type="transmembrane region" description="Helical" evidence="1">
    <location>
        <begin position="354"/>
        <end position="381"/>
    </location>
</feature>